<dbReference type="EMBL" id="JAOPKB010000009">
    <property type="protein sequence ID" value="MCU4974014.1"/>
    <property type="molecule type" value="Genomic_DNA"/>
</dbReference>
<evidence type="ECO:0000313" key="4">
    <source>
        <dbReference type="Proteomes" id="UP001320972"/>
    </source>
</evidence>
<dbReference type="Proteomes" id="UP001321018">
    <property type="component" value="Unassembled WGS sequence"/>
</dbReference>
<dbReference type="RefSeq" id="WP_338005954.1">
    <property type="nucleotide sequence ID" value="NZ_JAOPKA010000022.1"/>
</dbReference>
<evidence type="ECO:0000313" key="3">
    <source>
        <dbReference type="EMBL" id="MCU4974014.1"/>
    </source>
</evidence>
<dbReference type="SUPFAM" id="SSF54427">
    <property type="entry name" value="NTF2-like"/>
    <property type="match status" value="1"/>
</dbReference>
<name>A0AAP2Z3E7_9EURY</name>
<protein>
    <submittedName>
        <fullName evidence="2">Nuclear transport factor 2 family protein</fullName>
    </submittedName>
</protein>
<proteinExistence type="predicted"/>
<dbReference type="Proteomes" id="UP001320972">
    <property type="component" value="Unassembled WGS sequence"/>
</dbReference>
<dbReference type="InterPro" id="IPR032710">
    <property type="entry name" value="NTF2-like_dom_sf"/>
</dbReference>
<evidence type="ECO:0000259" key="1">
    <source>
        <dbReference type="Pfam" id="PF12680"/>
    </source>
</evidence>
<dbReference type="Gene3D" id="3.10.450.50">
    <property type="match status" value="1"/>
</dbReference>
<feature type="domain" description="SnoaL-like" evidence="1">
    <location>
        <begin position="10"/>
        <end position="103"/>
    </location>
</feature>
<gene>
    <name evidence="3" type="ORF">OB955_14875</name>
    <name evidence="2" type="ORF">OB960_22475</name>
</gene>
<evidence type="ECO:0000313" key="2">
    <source>
        <dbReference type="EMBL" id="MCU4744150.1"/>
    </source>
</evidence>
<dbReference type="AlphaFoldDB" id="A0AAP2Z3E7"/>
<accession>A0AAP2Z3E7</accession>
<keyword evidence="4" id="KW-1185">Reference proteome</keyword>
<reference evidence="2 4" key="1">
    <citation type="submission" date="2022-09" db="EMBL/GenBank/DDBJ databases">
        <title>Enrichment on poylsaccharides allowed isolation of novel metabolic and taxonomic groups of Haloarchaea.</title>
        <authorList>
            <person name="Sorokin D.Y."/>
            <person name="Elcheninov A.G."/>
            <person name="Khizhniak T.V."/>
            <person name="Kolganova T.V."/>
            <person name="Kublanov I.V."/>
        </authorList>
    </citation>
    <scope>NUCLEOTIDE SEQUENCE</scope>
    <source>
        <strain evidence="3 4">AArc-m2/3/4</strain>
        <strain evidence="2">AArc-xg1-1</strain>
    </source>
</reference>
<evidence type="ECO:0000313" key="5">
    <source>
        <dbReference type="Proteomes" id="UP001321018"/>
    </source>
</evidence>
<dbReference type="Pfam" id="PF12680">
    <property type="entry name" value="SnoaL_2"/>
    <property type="match status" value="1"/>
</dbReference>
<organism evidence="2 5">
    <name type="scientific">Natronoglomus mannanivorans</name>
    <dbReference type="NCBI Taxonomy" id="2979990"/>
    <lineage>
        <taxon>Archaea</taxon>
        <taxon>Methanobacteriati</taxon>
        <taxon>Methanobacteriota</taxon>
        <taxon>Stenosarchaea group</taxon>
        <taxon>Halobacteria</taxon>
        <taxon>Halobacteriales</taxon>
        <taxon>Natrialbaceae</taxon>
        <taxon>Natronoglomus</taxon>
    </lineage>
</organism>
<sequence length="116" mass="13404">MNEEKRNRLIEHYLDGMDLQDKDLLRDAFAPDIVHEHPVRNIDGIEDFLLFKVDEQPPQESEHKVSRRIHVPEASVVQGRKVGTVEGEPVDAQFCDVYEFNADESAITKLSVYVRE</sequence>
<dbReference type="EMBL" id="JAOPKA010000022">
    <property type="protein sequence ID" value="MCU4744150.1"/>
    <property type="molecule type" value="Genomic_DNA"/>
</dbReference>
<comment type="caution">
    <text evidence="2">The sequence shown here is derived from an EMBL/GenBank/DDBJ whole genome shotgun (WGS) entry which is preliminary data.</text>
</comment>
<dbReference type="InterPro" id="IPR037401">
    <property type="entry name" value="SnoaL-like"/>
</dbReference>